<feature type="repeat" description="Pumilio" evidence="2">
    <location>
        <begin position="460"/>
        <end position="495"/>
    </location>
</feature>
<name>A0A0P4VKD4_9HEMI</name>
<dbReference type="SMART" id="SM00025">
    <property type="entry name" value="Pumilio"/>
    <property type="match status" value="3"/>
</dbReference>
<protein>
    <submittedName>
        <fullName evidence="3">Putative nucleolar protein 9</fullName>
    </submittedName>
</protein>
<dbReference type="SUPFAM" id="SSF48371">
    <property type="entry name" value="ARM repeat"/>
    <property type="match status" value="1"/>
</dbReference>
<dbReference type="InterPro" id="IPR016024">
    <property type="entry name" value="ARM-type_fold"/>
</dbReference>
<dbReference type="InterPro" id="IPR040000">
    <property type="entry name" value="NOP9"/>
</dbReference>
<dbReference type="Gene3D" id="1.25.10.10">
    <property type="entry name" value="Leucine-rich Repeat Variant"/>
    <property type="match status" value="1"/>
</dbReference>
<dbReference type="PROSITE" id="PS50302">
    <property type="entry name" value="PUM"/>
    <property type="match status" value="1"/>
</dbReference>
<evidence type="ECO:0000313" key="3">
    <source>
        <dbReference type="EMBL" id="JAI54782.1"/>
    </source>
</evidence>
<dbReference type="PANTHER" id="PTHR13102:SF0">
    <property type="entry name" value="NUCLEOLAR PROTEIN 9"/>
    <property type="match status" value="1"/>
</dbReference>
<organism evidence="3">
    <name type="scientific">Rhodnius neglectus</name>
    <dbReference type="NCBI Taxonomy" id="72488"/>
    <lineage>
        <taxon>Eukaryota</taxon>
        <taxon>Metazoa</taxon>
        <taxon>Ecdysozoa</taxon>
        <taxon>Arthropoda</taxon>
        <taxon>Hexapoda</taxon>
        <taxon>Insecta</taxon>
        <taxon>Pterygota</taxon>
        <taxon>Neoptera</taxon>
        <taxon>Paraneoptera</taxon>
        <taxon>Hemiptera</taxon>
        <taxon>Heteroptera</taxon>
        <taxon>Panheteroptera</taxon>
        <taxon>Cimicomorpha</taxon>
        <taxon>Reduviidae</taxon>
        <taxon>Triatominae</taxon>
        <taxon>Rhodnius</taxon>
    </lineage>
</organism>
<sequence length="547" mass="62522">FKRKSDALSHKSHKKFKQEKNLGRLNQDTYEYFSRIAEVLKGEIDDEEKEILAKNTLEQTEGIEVDVCNHTVAASVLERIIPYAPWSEIQRIADAMDQEMNRIKSSSESRVEEAIIKEAGNRIRTAEKEEKETCLHYLNNKSNQLLQNFENDIWNLNINFAARTCLTVCSGYDAKTNNKTVISKIIVKKFSKKLMKWPEIADNYYHESISGFLQILIYSLKAVSIKKCQKFVRFLMENCFMKNDDNLPDTVSVEYFEDVPWSRLLEAIIDVASPEIQEEIYQKIFLNHIGTLILSKKGHFAVCKLIKSCSNKITFANIVEGVKDKFSEIISANHFDILHALSDACVNTGEKQGEFLKNLTTAVGCSSPNKERYLFLCVISMKTCDEVSTEVDVNVNLHGSLIVQNIFKFKKPQKFIEAALSLNISTLKRILTDAKGCHVTDAFFDSSTVGAKSKDRLLNALKGHYIDLAVDKYGSRSFDVIWNYANQKQRKLIISELSRQVMKTSFGTIIALKIGLEKYIKDKCAWERAYNSTNKTNKFVDNKSRSF</sequence>
<dbReference type="GO" id="GO:0030686">
    <property type="term" value="C:90S preribosome"/>
    <property type="evidence" value="ECO:0007669"/>
    <property type="project" value="TreeGrafter"/>
</dbReference>
<dbReference type="AlphaFoldDB" id="A0A0P4VKD4"/>
<evidence type="ECO:0000256" key="2">
    <source>
        <dbReference type="PROSITE-ProRule" id="PRU00317"/>
    </source>
</evidence>
<dbReference type="GO" id="GO:0000056">
    <property type="term" value="P:ribosomal small subunit export from nucleus"/>
    <property type="evidence" value="ECO:0007669"/>
    <property type="project" value="TreeGrafter"/>
</dbReference>
<dbReference type="EMBL" id="GDKW01001813">
    <property type="protein sequence ID" value="JAI54782.1"/>
    <property type="molecule type" value="mRNA"/>
</dbReference>
<dbReference type="InterPro" id="IPR001313">
    <property type="entry name" value="Pumilio_RNA-bd_rpt"/>
</dbReference>
<accession>A0A0P4VKD4</accession>
<dbReference type="Pfam" id="PF22493">
    <property type="entry name" value="PUF_NOP9"/>
    <property type="match status" value="1"/>
</dbReference>
<dbReference type="GO" id="GO:0000472">
    <property type="term" value="P:endonucleolytic cleavage to generate mature 5'-end of SSU-rRNA from (SSU-rRNA, 5.8S rRNA, LSU-rRNA)"/>
    <property type="evidence" value="ECO:0007669"/>
    <property type="project" value="TreeGrafter"/>
</dbReference>
<dbReference type="PANTHER" id="PTHR13102">
    <property type="entry name" value="NUCLEOLAR PROTEIN 9"/>
    <property type="match status" value="1"/>
</dbReference>
<dbReference type="GO" id="GO:0005730">
    <property type="term" value="C:nucleolus"/>
    <property type="evidence" value="ECO:0007669"/>
    <property type="project" value="TreeGrafter"/>
</dbReference>
<dbReference type="GO" id="GO:0003723">
    <property type="term" value="F:RNA binding"/>
    <property type="evidence" value="ECO:0007669"/>
    <property type="project" value="InterPro"/>
</dbReference>
<keyword evidence="1" id="KW-0677">Repeat</keyword>
<proteinExistence type="evidence at transcript level"/>
<dbReference type="GO" id="GO:0000480">
    <property type="term" value="P:endonucleolytic cleavage in 5'-ETS of tricistronic rRNA transcript (SSU-rRNA, 5.8S rRNA, LSU-rRNA)"/>
    <property type="evidence" value="ECO:0007669"/>
    <property type="project" value="TreeGrafter"/>
</dbReference>
<feature type="non-terminal residue" evidence="3">
    <location>
        <position position="1"/>
    </location>
</feature>
<dbReference type="GO" id="GO:0000447">
    <property type="term" value="P:endonucleolytic cleavage in ITS1 to separate SSU-rRNA from 5.8S rRNA and LSU-rRNA from tricistronic rRNA transcript (SSU-rRNA, 5.8S rRNA, LSU-rRNA)"/>
    <property type="evidence" value="ECO:0007669"/>
    <property type="project" value="TreeGrafter"/>
</dbReference>
<reference evidence="3" key="1">
    <citation type="journal article" date="2016" name="PLoS Negl. Trop. Dis.">
        <title>A Deep Insight into the Sialome of Rhodnius neglectus, a Vector of Chagas Disease.</title>
        <authorList>
            <person name="Santiago P.B."/>
            <person name="Assumpcao T.C."/>
            <person name="Araujo C.N."/>
            <person name="Bastos I.M."/>
            <person name="Neves D."/>
            <person name="Silva I.G."/>
            <person name="Charneau S."/>
            <person name="Queiroz R.M."/>
            <person name="Raiol T."/>
            <person name="Oliveira J.V."/>
            <person name="Sousa M.V."/>
            <person name="Calvo E."/>
            <person name="Ribeiro J.M."/>
            <person name="Santana J.M."/>
        </authorList>
    </citation>
    <scope>NUCLEOTIDE SEQUENCE</scope>
    <source>
        <tissue evidence="3">Salivary glands</tissue>
    </source>
</reference>
<dbReference type="GO" id="GO:0030688">
    <property type="term" value="C:preribosome, small subunit precursor"/>
    <property type="evidence" value="ECO:0007669"/>
    <property type="project" value="TreeGrafter"/>
</dbReference>
<evidence type="ECO:0000256" key="1">
    <source>
        <dbReference type="ARBA" id="ARBA00022737"/>
    </source>
</evidence>
<dbReference type="InterPro" id="IPR011989">
    <property type="entry name" value="ARM-like"/>
</dbReference>